<protein>
    <submittedName>
        <fullName evidence="5">Uncharacterized protein</fullName>
    </submittedName>
</protein>
<evidence type="ECO:0000256" key="3">
    <source>
        <dbReference type="ARBA" id="ARBA00023163"/>
    </source>
</evidence>
<keyword evidence="1" id="KW-0678">Repressor</keyword>
<evidence type="ECO:0000256" key="1">
    <source>
        <dbReference type="ARBA" id="ARBA00022491"/>
    </source>
</evidence>
<dbReference type="EMBL" id="OZ021743">
    <property type="protein sequence ID" value="CAK9329408.1"/>
    <property type="molecule type" value="Genomic_DNA"/>
</dbReference>
<dbReference type="Proteomes" id="UP001642487">
    <property type="component" value="Chromosome 9"/>
</dbReference>
<keyword evidence="2" id="KW-0805">Transcription regulation</keyword>
<name>A0ABP0ZBF2_9ROSI</name>
<keyword evidence="6" id="KW-1185">Reference proteome</keyword>
<sequence>MGSGYFGEPSLGNNERGSGSSSSSSPSPSPSPSSRRGKKGGSDKQPRQPQRGLGVAQLEKIRLHGEIASAGFHPTSYTFTNDQEITRVQTGYASVPSPTSSSPSYGFPSNIMMGFGEYERRNLRDGDSQYSAAARWDPSNNGGILESQHFAQPNMTCYLQNPQAEWTQSRRSKRQERNGNMVQNSEACESQELDLELRLSII</sequence>
<dbReference type="PANTHER" id="PTHR33388:SF18">
    <property type="entry name" value="PROTEIN SPEAR1"/>
    <property type="match status" value="1"/>
</dbReference>
<evidence type="ECO:0000313" key="5">
    <source>
        <dbReference type="EMBL" id="CAK9329408.1"/>
    </source>
</evidence>
<keyword evidence="3" id="KW-0804">Transcription</keyword>
<evidence type="ECO:0000256" key="4">
    <source>
        <dbReference type="SAM" id="MobiDB-lite"/>
    </source>
</evidence>
<dbReference type="PANTHER" id="PTHR33388">
    <property type="entry name" value="OS01G0212500 PROTEIN"/>
    <property type="match status" value="1"/>
</dbReference>
<gene>
    <name evidence="5" type="ORF">CITCOLO1_LOCUS21857</name>
</gene>
<evidence type="ECO:0000256" key="2">
    <source>
        <dbReference type="ARBA" id="ARBA00023015"/>
    </source>
</evidence>
<feature type="region of interest" description="Disordered" evidence="4">
    <location>
        <begin position="1"/>
        <end position="53"/>
    </location>
</feature>
<feature type="region of interest" description="Disordered" evidence="4">
    <location>
        <begin position="163"/>
        <end position="186"/>
    </location>
</feature>
<evidence type="ECO:0000313" key="6">
    <source>
        <dbReference type="Proteomes" id="UP001642487"/>
    </source>
</evidence>
<accession>A0ABP0ZBF2</accession>
<proteinExistence type="predicted"/>
<reference evidence="5 6" key="1">
    <citation type="submission" date="2024-03" db="EMBL/GenBank/DDBJ databases">
        <authorList>
            <person name="Gkanogiannis A."/>
            <person name="Becerra Lopez-Lavalle L."/>
        </authorList>
    </citation>
    <scope>NUCLEOTIDE SEQUENCE [LARGE SCALE GENOMIC DNA]</scope>
</reference>
<organism evidence="5 6">
    <name type="scientific">Citrullus colocynthis</name>
    <name type="common">colocynth</name>
    <dbReference type="NCBI Taxonomy" id="252529"/>
    <lineage>
        <taxon>Eukaryota</taxon>
        <taxon>Viridiplantae</taxon>
        <taxon>Streptophyta</taxon>
        <taxon>Embryophyta</taxon>
        <taxon>Tracheophyta</taxon>
        <taxon>Spermatophyta</taxon>
        <taxon>Magnoliopsida</taxon>
        <taxon>eudicotyledons</taxon>
        <taxon>Gunneridae</taxon>
        <taxon>Pentapetalae</taxon>
        <taxon>rosids</taxon>
        <taxon>fabids</taxon>
        <taxon>Cucurbitales</taxon>
        <taxon>Cucurbitaceae</taxon>
        <taxon>Benincaseae</taxon>
        <taxon>Citrullus</taxon>
    </lineage>
</organism>
<dbReference type="InterPro" id="IPR040356">
    <property type="entry name" value="SPEAR"/>
</dbReference>
<feature type="compositionally biased region" description="Low complexity" evidence="4">
    <location>
        <begin position="16"/>
        <end position="26"/>
    </location>
</feature>